<dbReference type="EMBL" id="DF836354">
    <property type="protein sequence ID" value="GAN04477.1"/>
    <property type="molecule type" value="Genomic_DNA"/>
</dbReference>
<dbReference type="OrthoDB" id="2277098at2759"/>
<dbReference type="Proteomes" id="UP000053815">
    <property type="component" value="Unassembled WGS sequence"/>
</dbReference>
<reference evidence="1" key="1">
    <citation type="submission" date="2014-09" db="EMBL/GenBank/DDBJ databases">
        <title>Draft genome sequence of an oleaginous Mucoromycotina fungus Mucor ambiguus NBRC6742.</title>
        <authorList>
            <person name="Takeda I."/>
            <person name="Yamane N."/>
            <person name="Morita T."/>
            <person name="Tamano K."/>
            <person name="Machida M."/>
            <person name="Baker S."/>
            <person name="Koike H."/>
        </authorList>
    </citation>
    <scope>NUCLEOTIDE SEQUENCE</scope>
    <source>
        <strain evidence="1">NBRC 6742</strain>
    </source>
</reference>
<organism evidence="1">
    <name type="scientific">Mucor ambiguus</name>
    <dbReference type="NCBI Taxonomy" id="91626"/>
    <lineage>
        <taxon>Eukaryota</taxon>
        <taxon>Fungi</taxon>
        <taxon>Fungi incertae sedis</taxon>
        <taxon>Mucoromycota</taxon>
        <taxon>Mucoromycotina</taxon>
        <taxon>Mucoromycetes</taxon>
        <taxon>Mucorales</taxon>
        <taxon>Mucorineae</taxon>
        <taxon>Mucoraceae</taxon>
        <taxon>Mucor</taxon>
    </lineage>
</organism>
<dbReference type="AlphaFoldDB" id="A0A0C9MMS0"/>
<gene>
    <name evidence="1" type="ORF">MAM1_0065d03937</name>
</gene>
<evidence type="ECO:0000313" key="1">
    <source>
        <dbReference type="EMBL" id="GAN04477.1"/>
    </source>
</evidence>
<keyword evidence="2" id="KW-1185">Reference proteome</keyword>
<accession>A0A0C9MMS0</accession>
<evidence type="ECO:0008006" key="3">
    <source>
        <dbReference type="Google" id="ProtNLM"/>
    </source>
</evidence>
<sequence length="345" mass="39784">MSHSKDSVHSKAPYYVCIVEFGCLHCGRRWSSANGSLKDYQKCKNCYTECYPVGSRIREPNKLGNENRQTLQAHNKELCGKCARLGRSCMMLGNKSDSDNDDTDIHTKTVPQFAQLDTREHCQDGNQPVTEDYSLKQWPELATLALRYFPKPYAHSSSNIIKLASTSNDVTSIGMTAAETLTSVIHSAREETSNEQSDSYFNAEDCYEKEYEDSYQQSDAEEEIWDFETFAFGEDEDDGYNKSHYNDTFNRIEYDLDMSDDDDKQEKSKTNEIVAFDDNDDLEPYVYQDDQNYASSQDEEAYFDGIDDTSSDDYLYKKQWSNRLLRRGRKHALQGRKHSLKLIID</sequence>
<proteinExistence type="predicted"/>
<protein>
    <recommendedName>
        <fullName evidence="3">Zinc-binding domain-containing protein</fullName>
    </recommendedName>
</protein>
<name>A0A0C9MMS0_9FUNG</name>
<evidence type="ECO:0000313" key="2">
    <source>
        <dbReference type="Proteomes" id="UP000053815"/>
    </source>
</evidence>